<organism evidence="2 3">
    <name type="scientific">Actinoplanes derwentensis</name>
    <dbReference type="NCBI Taxonomy" id="113562"/>
    <lineage>
        <taxon>Bacteria</taxon>
        <taxon>Bacillati</taxon>
        <taxon>Actinomycetota</taxon>
        <taxon>Actinomycetes</taxon>
        <taxon>Micromonosporales</taxon>
        <taxon>Micromonosporaceae</taxon>
        <taxon>Actinoplanes</taxon>
    </lineage>
</organism>
<keyword evidence="3" id="KW-1185">Reference proteome</keyword>
<feature type="domain" description="DUF4037" evidence="1">
    <location>
        <begin position="92"/>
        <end position="176"/>
    </location>
</feature>
<dbReference type="EMBL" id="LT629758">
    <property type="protein sequence ID" value="SDT44423.1"/>
    <property type="molecule type" value="Genomic_DNA"/>
</dbReference>
<reference evidence="2 3" key="1">
    <citation type="submission" date="2016-10" db="EMBL/GenBank/DDBJ databases">
        <authorList>
            <person name="de Groot N.N."/>
        </authorList>
    </citation>
    <scope>NUCLEOTIDE SEQUENCE [LARGE SCALE GENOMIC DNA]</scope>
    <source>
        <strain evidence="2 3">DSM 43941</strain>
    </source>
</reference>
<dbReference type="AlphaFoldDB" id="A0A1H2AEP0"/>
<sequence length="252" mass="27142">MSADHQARSRASGERLTDKIKSLAGVRSVLLTHDEAAHDDAGLLVLWDTEPPAGDEDELLDGVEFRITHRRVATVDQWIADVIGGADPDLVKQHLIATIRDGVVLHDTGLIPAWTARTGRYPDELASAMVRAHLNFRSSGQRSRMLERGDLLPLAQDRLDTARNVLLVLFGLNRIWFAHPGFAGVSRLAESLPLAPAGLPARLDALFTATPASSVPAADALISETLILIARHLPDAGAATALARLSRFTGRA</sequence>
<dbReference type="Pfam" id="PF13228">
    <property type="entry name" value="DUF4037"/>
    <property type="match status" value="1"/>
</dbReference>
<name>A0A1H2AEP0_9ACTN</name>
<dbReference type="InterPro" id="IPR025117">
    <property type="entry name" value="DUF4037"/>
</dbReference>
<dbReference type="STRING" id="113562.SAMN04489716_3819"/>
<gene>
    <name evidence="2" type="ORF">SAMN04489716_3819</name>
</gene>
<proteinExistence type="predicted"/>
<dbReference type="RefSeq" id="WP_092545878.1">
    <property type="nucleotide sequence ID" value="NZ_BOMJ01000055.1"/>
</dbReference>
<evidence type="ECO:0000313" key="2">
    <source>
        <dbReference type="EMBL" id="SDT44423.1"/>
    </source>
</evidence>
<dbReference type="OrthoDB" id="4863277at2"/>
<evidence type="ECO:0000313" key="3">
    <source>
        <dbReference type="Proteomes" id="UP000198688"/>
    </source>
</evidence>
<dbReference type="Proteomes" id="UP000198688">
    <property type="component" value="Chromosome I"/>
</dbReference>
<evidence type="ECO:0000259" key="1">
    <source>
        <dbReference type="Pfam" id="PF13228"/>
    </source>
</evidence>
<protein>
    <recommendedName>
        <fullName evidence="1">DUF4037 domain-containing protein</fullName>
    </recommendedName>
</protein>
<accession>A0A1H2AEP0</accession>